<reference evidence="3" key="1">
    <citation type="submission" date="2020-12" db="EMBL/GenBank/DDBJ databases">
        <title>Oil enriched cultivation method for isolating marine PHA-producing bacteria.</title>
        <authorList>
            <person name="Zheng W."/>
            <person name="Yu S."/>
            <person name="Huang Y."/>
        </authorList>
    </citation>
    <scope>NUCLEOTIDE SEQUENCE</scope>
    <source>
        <strain evidence="3">SY-2-12</strain>
    </source>
</reference>
<dbReference type="Pfam" id="PF01451">
    <property type="entry name" value="LMWPc"/>
    <property type="match status" value="1"/>
</dbReference>
<dbReference type="RefSeq" id="WP_207141616.1">
    <property type="nucleotide sequence ID" value="NZ_JAEKJZ010000003.1"/>
</dbReference>
<dbReference type="SUPFAM" id="SSF52788">
    <property type="entry name" value="Phosphotyrosine protein phosphatases I"/>
    <property type="match status" value="1"/>
</dbReference>
<dbReference type="AlphaFoldDB" id="A0A939EHQ2"/>
<dbReference type="PANTHER" id="PTHR43428">
    <property type="entry name" value="ARSENATE REDUCTASE"/>
    <property type="match status" value="1"/>
</dbReference>
<evidence type="ECO:0000313" key="4">
    <source>
        <dbReference type="Proteomes" id="UP000664096"/>
    </source>
</evidence>
<keyword evidence="1" id="KW-0059">Arsenical resistance</keyword>
<name>A0A939EHQ2_9HYPH</name>
<dbReference type="PANTHER" id="PTHR43428:SF1">
    <property type="entry name" value="ARSENATE REDUCTASE"/>
    <property type="match status" value="1"/>
</dbReference>
<dbReference type="Proteomes" id="UP000664096">
    <property type="component" value="Unassembled WGS sequence"/>
</dbReference>
<evidence type="ECO:0000259" key="2">
    <source>
        <dbReference type="SMART" id="SM00226"/>
    </source>
</evidence>
<dbReference type="EMBL" id="JAEKJZ010000003">
    <property type="protein sequence ID" value="MBN9671754.1"/>
    <property type="molecule type" value="Genomic_DNA"/>
</dbReference>
<dbReference type="SMART" id="SM00226">
    <property type="entry name" value="LMWPc"/>
    <property type="match status" value="1"/>
</dbReference>
<evidence type="ECO:0000313" key="3">
    <source>
        <dbReference type="EMBL" id="MBN9671754.1"/>
    </source>
</evidence>
<sequence length="139" mass="15001">MRYVLFVCTANSARSVLGEALLRHLGQGGFETYSAGSTPRGTVNPYAIDCLERHGLPATGFRSKSWEEFSGPSAPVMDHIVTVCDNAAGEACPVWPGHPSVLHWSIPDPAAVSGTESEIRAAFDNAYDLLENRIVKELI</sequence>
<comment type="caution">
    <text evidence="3">The sequence shown here is derived from an EMBL/GenBank/DDBJ whole genome shotgun (WGS) entry which is preliminary data.</text>
</comment>
<gene>
    <name evidence="3" type="ORF">JF539_15505</name>
</gene>
<organism evidence="3 4">
    <name type="scientific">Roseibium aggregatum</name>
    <dbReference type="NCBI Taxonomy" id="187304"/>
    <lineage>
        <taxon>Bacteria</taxon>
        <taxon>Pseudomonadati</taxon>
        <taxon>Pseudomonadota</taxon>
        <taxon>Alphaproteobacteria</taxon>
        <taxon>Hyphomicrobiales</taxon>
        <taxon>Stappiaceae</taxon>
        <taxon>Roseibium</taxon>
    </lineage>
</organism>
<feature type="domain" description="Phosphotyrosine protein phosphatase I" evidence="2">
    <location>
        <begin position="2"/>
        <end position="137"/>
    </location>
</feature>
<accession>A0A939EHQ2</accession>
<dbReference type="InterPro" id="IPR023485">
    <property type="entry name" value="Ptyr_pPase"/>
</dbReference>
<dbReference type="Gene3D" id="3.40.50.2300">
    <property type="match status" value="1"/>
</dbReference>
<dbReference type="CDD" id="cd16345">
    <property type="entry name" value="LMWP_ArsC"/>
    <property type="match status" value="1"/>
</dbReference>
<proteinExistence type="predicted"/>
<protein>
    <submittedName>
        <fullName evidence="3">Arsenate reductase ArsC</fullName>
    </submittedName>
</protein>
<evidence type="ECO:0000256" key="1">
    <source>
        <dbReference type="ARBA" id="ARBA00022849"/>
    </source>
</evidence>
<dbReference type="InterPro" id="IPR036196">
    <property type="entry name" value="Ptyr_pPase_sf"/>
</dbReference>
<dbReference type="GO" id="GO:0046685">
    <property type="term" value="P:response to arsenic-containing substance"/>
    <property type="evidence" value="ECO:0007669"/>
    <property type="project" value="UniProtKB-KW"/>
</dbReference>